<evidence type="ECO:0000313" key="2">
    <source>
        <dbReference type="Proteomes" id="UP000676951"/>
    </source>
</evidence>
<accession>A0A975RVK3</accession>
<protein>
    <submittedName>
        <fullName evidence="1">GIY-YIG nuclease family protein</fullName>
    </submittedName>
</protein>
<sequence>MTNDFSEFRPNLNIFGVTKQDPGWLYLMRAGDLFKIGKTKNPKRRIRDALTWSPDIEVIAMKPFWNISELERMIHEGLSDCWHKGEWFKFLDDGMRDFIVAGLCGFYEKDRDMNSVDFIYWYNGSGMVEFQIERDSRRVSLKRFQRDLAEESRA</sequence>
<dbReference type="Pfam" id="PF13455">
    <property type="entry name" value="MUG113"/>
    <property type="match status" value="1"/>
</dbReference>
<dbReference type="RefSeq" id="WP_215601872.1">
    <property type="nucleotide sequence ID" value="NZ_CP076136.1"/>
</dbReference>
<keyword evidence="2" id="KW-1185">Reference proteome</keyword>
<gene>
    <name evidence="1" type="ORF">KMZ93_13900</name>
</gene>
<dbReference type="AlphaFoldDB" id="A0A975RVK3"/>
<proteinExistence type="predicted"/>
<organism evidence="1 2">
    <name type="scientific">Bradyrhizobium sediminis</name>
    <dbReference type="NCBI Taxonomy" id="2840469"/>
    <lineage>
        <taxon>Bacteria</taxon>
        <taxon>Pseudomonadati</taxon>
        <taxon>Pseudomonadota</taxon>
        <taxon>Alphaproteobacteria</taxon>
        <taxon>Hyphomicrobiales</taxon>
        <taxon>Nitrobacteraceae</taxon>
        <taxon>Bradyrhizobium</taxon>
    </lineage>
</organism>
<dbReference type="Proteomes" id="UP000676951">
    <property type="component" value="Chromosome"/>
</dbReference>
<name>A0A975RVK3_9BRAD</name>
<dbReference type="EMBL" id="CP076136">
    <property type="protein sequence ID" value="QWG21148.1"/>
    <property type="molecule type" value="Genomic_DNA"/>
</dbReference>
<reference evidence="1 2" key="1">
    <citation type="submission" date="2021-06" db="EMBL/GenBank/DDBJ databases">
        <title>Bradyrhizobium sp. S2-11-4 Genome sequencing.</title>
        <authorList>
            <person name="Jin L."/>
        </authorList>
    </citation>
    <scope>NUCLEOTIDE SEQUENCE [LARGE SCALE GENOMIC DNA]</scope>
    <source>
        <strain evidence="1 2">S2-11-4</strain>
    </source>
</reference>
<evidence type="ECO:0000313" key="1">
    <source>
        <dbReference type="EMBL" id="QWG21148.1"/>
    </source>
</evidence>